<dbReference type="Gene3D" id="1.10.1040.20">
    <property type="entry name" value="ProC-like, C-terminal domain"/>
    <property type="match status" value="1"/>
</dbReference>
<dbReference type="Gene3D" id="3.40.50.720">
    <property type="entry name" value="NAD(P)-binding Rossmann-like Domain"/>
    <property type="match status" value="1"/>
</dbReference>
<dbReference type="AlphaFoldDB" id="A0A2Z4G9N2"/>
<feature type="domain" description="DUF2520" evidence="1">
    <location>
        <begin position="131"/>
        <end position="257"/>
    </location>
</feature>
<dbReference type="Proteomes" id="UP000249873">
    <property type="component" value="Chromosome"/>
</dbReference>
<evidence type="ECO:0000313" key="3">
    <source>
        <dbReference type="Proteomes" id="UP000249873"/>
    </source>
</evidence>
<dbReference type="InterPro" id="IPR036291">
    <property type="entry name" value="NAD(P)-bd_dom_sf"/>
</dbReference>
<evidence type="ECO:0000313" key="2">
    <source>
        <dbReference type="EMBL" id="AWV97927.1"/>
    </source>
</evidence>
<keyword evidence="3" id="KW-1185">Reference proteome</keyword>
<dbReference type="EMBL" id="CP029480">
    <property type="protein sequence ID" value="AWV97927.1"/>
    <property type="molecule type" value="Genomic_DNA"/>
</dbReference>
<dbReference type="Pfam" id="PF10728">
    <property type="entry name" value="DUF2520"/>
    <property type="match status" value="1"/>
</dbReference>
<evidence type="ECO:0000259" key="1">
    <source>
        <dbReference type="Pfam" id="PF10728"/>
    </source>
</evidence>
<dbReference type="RefSeq" id="WP_111371029.1">
    <property type="nucleotide sequence ID" value="NZ_CP029480.1"/>
</dbReference>
<sequence>MTVSIIGAGNLAWHLVNVFEEHDLRVAEVYSRKKKNAESITGYLYDVNIKSDLDFSNSPSKLFILAVSDDAIAEVAKALILPNDSILVHTSGGKAMDVLNFAKYQNPSLTIGVFYPLMTFSKGIKVDFKQVPLCLEAENDVSLALLRKLAMSISDKVDNIDSEQRAILHVAAVFSCNFTNHMWALGKEIADDASLDFEMLKPLITETFKKAMKAEHPANVQTGPAVRDDFSTIEKHRNIIKEDEELLSVYDSLTKSIQDWYQ</sequence>
<dbReference type="KEGG" id="als:DJ013_06995"/>
<dbReference type="SUPFAM" id="SSF48179">
    <property type="entry name" value="6-phosphogluconate dehydrogenase C-terminal domain-like"/>
    <property type="match status" value="1"/>
</dbReference>
<reference evidence="2 3" key="1">
    <citation type="submission" date="2018-05" db="EMBL/GenBank/DDBJ databases">
        <title>Complete genome sequence of Arcticibacterium luteifluviistationis SM1504T, a cytophagaceae bacterium isolated from Arctic surface seawater.</title>
        <authorList>
            <person name="Li Y."/>
            <person name="Qin Q.-L."/>
        </authorList>
    </citation>
    <scope>NUCLEOTIDE SEQUENCE [LARGE SCALE GENOMIC DNA]</scope>
    <source>
        <strain evidence="2 3">SM1504</strain>
    </source>
</reference>
<dbReference type="InterPro" id="IPR008927">
    <property type="entry name" value="6-PGluconate_DH-like_C_sf"/>
</dbReference>
<proteinExistence type="predicted"/>
<gene>
    <name evidence="2" type="ORF">DJ013_06995</name>
</gene>
<dbReference type="InterPro" id="IPR018931">
    <property type="entry name" value="DUF2520"/>
</dbReference>
<accession>A0A2Z4G9N2</accession>
<protein>
    <submittedName>
        <fullName evidence="2">DUF2520 domain-containing protein</fullName>
    </submittedName>
</protein>
<dbReference type="OrthoDB" id="9810755at2"/>
<dbReference type="PANTHER" id="PTHR40459">
    <property type="entry name" value="CONSERVED HYPOTHETICAL ALANINE AND LEUCINE RICH PROTEIN"/>
    <property type="match status" value="1"/>
</dbReference>
<dbReference type="PANTHER" id="PTHR40459:SF1">
    <property type="entry name" value="CONSERVED HYPOTHETICAL ALANINE AND LEUCINE RICH PROTEIN"/>
    <property type="match status" value="1"/>
</dbReference>
<name>A0A2Z4G9N2_9BACT</name>
<dbReference type="InterPro" id="IPR037108">
    <property type="entry name" value="TM1727-like_C_sf"/>
</dbReference>
<organism evidence="2 3">
    <name type="scientific">Arcticibacterium luteifluviistationis</name>
    <dbReference type="NCBI Taxonomy" id="1784714"/>
    <lineage>
        <taxon>Bacteria</taxon>
        <taxon>Pseudomonadati</taxon>
        <taxon>Bacteroidota</taxon>
        <taxon>Cytophagia</taxon>
        <taxon>Cytophagales</taxon>
        <taxon>Leadbetterellaceae</taxon>
        <taxon>Arcticibacterium</taxon>
    </lineage>
</organism>
<dbReference type="SUPFAM" id="SSF51735">
    <property type="entry name" value="NAD(P)-binding Rossmann-fold domains"/>
    <property type="match status" value="1"/>
</dbReference>